<proteinExistence type="predicted"/>
<reference evidence="2" key="1">
    <citation type="submission" date="2014-09" db="EMBL/GenBank/DDBJ databases">
        <authorList>
            <person name="Magalhaes I.L.F."/>
            <person name="Oliveira U."/>
            <person name="Santos F.R."/>
            <person name="Vidigal T.H.D.A."/>
            <person name="Brescovit A.D."/>
            <person name="Santos A.J."/>
        </authorList>
    </citation>
    <scope>NUCLEOTIDE SEQUENCE</scope>
    <source>
        <tissue evidence="2">Shoot tissue taken approximately 20 cm above the soil surface</tissue>
    </source>
</reference>
<accession>A0A0A9ENH3</accession>
<feature type="region of interest" description="Disordered" evidence="1">
    <location>
        <begin position="1"/>
        <end position="28"/>
    </location>
</feature>
<organism evidence="2">
    <name type="scientific">Arundo donax</name>
    <name type="common">Giant reed</name>
    <name type="synonym">Donax arundinaceus</name>
    <dbReference type="NCBI Taxonomy" id="35708"/>
    <lineage>
        <taxon>Eukaryota</taxon>
        <taxon>Viridiplantae</taxon>
        <taxon>Streptophyta</taxon>
        <taxon>Embryophyta</taxon>
        <taxon>Tracheophyta</taxon>
        <taxon>Spermatophyta</taxon>
        <taxon>Magnoliopsida</taxon>
        <taxon>Liliopsida</taxon>
        <taxon>Poales</taxon>
        <taxon>Poaceae</taxon>
        <taxon>PACMAD clade</taxon>
        <taxon>Arundinoideae</taxon>
        <taxon>Arundineae</taxon>
        <taxon>Arundo</taxon>
    </lineage>
</organism>
<dbReference type="AlphaFoldDB" id="A0A0A9ENH3"/>
<evidence type="ECO:0000313" key="2">
    <source>
        <dbReference type="EMBL" id="JAE01622.1"/>
    </source>
</evidence>
<dbReference type="EMBL" id="GBRH01196274">
    <property type="protein sequence ID" value="JAE01622.1"/>
    <property type="molecule type" value="Transcribed_RNA"/>
</dbReference>
<reference evidence="2" key="2">
    <citation type="journal article" date="2015" name="Data Brief">
        <title>Shoot transcriptome of the giant reed, Arundo donax.</title>
        <authorList>
            <person name="Barrero R.A."/>
            <person name="Guerrero F.D."/>
            <person name="Moolhuijzen P."/>
            <person name="Goolsby J.A."/>
            <person name="Tidwell J."/>
            <person name="Bellgard S.E."/>
            <person name="Bellgard M.I."/>
        </authorList>
    </citation>
    <scope>NUCLEOTIDE SEQUENCE</scope>
    <source>
        <tissue evidence="2">Shoot tissue taken approximately 20 cm above the soil surface</tissue>
    </source>
</reference>
<evidence type="ECO:0000256" key="1">
    <source>
        <dbReference type="SAM" id="MobiDB-lite"/>
    </source>
</evidence>
<name>A0A0A9ENH3_ARUDO</name>
<protein>
    <submittedName>
        <fullName evidence="2">Uncharacterized protein</fullName>
    </submittedName>
</protein>
<sequence length="49" mass="5544">MTMPDGRQQEESKLSKSIQQQQQQDDDTISSHIIATRIYLVNSMAHALA</sequence>